<dbReference type="PANTHER" id="PTHR33481">
    <property type="entry name" value="REVERSE TRANSCRIPTASE"/>
    <property type="match status" value="1"/>
</dbReference>
<dbReference type="AlphaFoldDB" id="A0AAD7IPA1"/>
<evidence type="ECO:0008006" key="3">
    <source>
        <dbReference type="Google" id="ProtNLM"/>
    </source>
</evidence>
<evidence type="ECO:0000313" key="2">
    <source>
        <dbReference type="Proteomes" id="UP001215598"/>
    </source>
</evidence>
<gene>
    <name evidence="1" type="ORF">B0H16DRAFT_1320349</name>
</gene>
<protein>
    <recommendedName>
        <fullName evidence="3">Reverse transcriptase</fullName>
    </recommendedName>
</protein>
<accession>A0AAD7IPA1</accession>
<feature type="non-terminal residue" evidence="1">
    <location>
        <position position="431"/>
    </location>
</feature>
<dbReference type="EMBL" id="JARKIB010000076">
    <property type="protein sequence ID" value="KAJ7747561.1"/>
    <property type="molecule type" value="Genomic_DNA"/>
</dbReference>
<dbReference type="Proteomes" id="UP001215598">
    <property type="component" value="Unassembled WGS sequence"/>
</dbReference>
<organism evidence="1 2">
    <name type="scientific">Mycena metata</name>
    <dbReference type="NCBI Taxonomy" id="1033252"/>
    <lineage>
        <taxon>Eukaryota</taxon>
        <taxon>Fungi</taxon>
        <taxon>Dikarya</taxon>
        <taxon>Basidiomycota</taxon>
        <taxon>Agaricomycotina</taxon>
        <taxon>Agaricomycetes</taxon>
        <taxon>Agaricomycetidae</taxon>
        <taxon>Agaricales</taxon>
        <taxon>Marasmiineae</taxon>
        <taxon>Mycenaceae</taxon>
        <taxon>Mycena</taxon>
    </lineage>
</organism>
<keyword evidence="2" id="KW-1185">Reference proteome</keyword>
<proteinExistence type="predicted"/>
<name>A0AAD7IPA1_9AGAR</name>
<dbReference type="PANTHER" id="PTHR33481:SF1">
    <property type="entry name" value="ENDONUCLEASE_EXONUCLEASE_PHOSPHATASE DOMAIN-CONTAINING PROTEIN-RELATED"/>
    <property type="match status" value="1"/>
</dbReference>
<comment type="caution">
    <text evidence="1">The sequence shown here is derived from an EMBL/GenBank/DDBJ whole genome shotgun (WGS) entry which is preliminary data.</text>
</comment>
<sequence>MAGVPREHTDFLQRRFDGRTTRLVFDDYTSAPFPIADGLDQGDPQSVACYGFFNAPLARVEEEDSGIYIDDYHVLAEGDTLVKSTAAVVDVVEREGGADEWAEENNSKFGPEKDQACHFSQRRVTRKRPFGQKSIQVPEPRPELVINGVRVKPSKAVKLVGVWLDENLTFKQQGAAAIARGHEWLVQFRRLTKLSGGAGPRQIHRFWTSICLPGIMYASEVWLPPLHQRETGANRRRDGRGIVTKLASIQRRAMNMVVGGMASSPGDLIEAHADILPMNLLIDKHLQKAALRYATLPETHPLHRAIRNVVCYGHVKKHPSPLHFLMTAYKDVRQGKVEVIPAVRVDAFWEAPVDVRVASSKEEAKEWALAEASRVTLFSDGSLIDGKVGAAGLLCVDGVVKRTKGLRLGSAKRYGVYEAEGVGQVLALECL</sequence>
<reference evidence="1" key="1">
    <citation type="submission" date="2023-03" db="EMBL/GenBank/DDBJ databases">
        <title>Massive genome expansion in bonnet fungi (Mycena s.s.) driven by repeated elements and novel gene families across ecological guilds.</title>
        <authorList>
            <consortium name="Lawrence Berkeley National Laboratory"/>
            <person name="Harder C.B."/>
            <person name="Miyauchi S."/>
            <person name="Viragh M."/>
            <person name="Kuo A."/>
            <person name="Thoen E."/>
            <person name="Andreopoulos B."/>
            <person name="Lu D."/>
            <person name="Skrede I."/>
            <person name="Drula E."/>
            <person name="Henrissat B."/>
            <person name="Morin E."/>
            <person name="Kohler A."/>
            <person name="Barry K."/>
            <person name="LaButti K."/>
            <person name="Morin E."/>
            <person name="Salamov A."/>
            <person name="Lipzen A."/>
            <person name="Mereny Z."/>
            <person name="Hegedus B."/>
            <person name="Baldrian P."/>
            <person name="Stursova M."/>
            <person name="Weitz H."/>
            <person name="Taylor A."/>
            <person name="Grigoriev I.V."/>
            <person name="Nagy L.G."/>
            <person name="Martin F."/>
            <person name="Kauserud H."/>
        </authorList>
    </citation>
    <scope>NUCLEOTIDE SEQUENCE</scope>
    <source>
        <strain evidence="1">CBHHK182m</strain>
    </source>
</reference>
<evidence type="ECO:0000313" key="1">
    <source>
        <dbReference type="EMBL" id="KAJ7747561.1"/>
    </source>
</evidence>